<keyword evidence="2" id="KW-0805">Transcription regulation</keyword>
<keyword evidence="3" id="KW-0238">DNA-binding</keyword>
<keyword evidence="7" id="KW-1185">Reference proteome</keyword>
<evidence type="ECO:0000256" key="2">
    <source>
        <dbReference type="ARBA" id="ARBA00023015"/>
    </source>
</evidence>
<dbReference type="CDD" id="cd08414">
    <property type="entry name" value="PBP2_LTTR_aromatics_like"/>
    <property type="match status" value="1"/>
</dbReference>
<dbReference type="Gene3D" id="1.10.10.10">
    <property type="entry name" value="Winged helix-like DNA-binding domain superfamily/Winged helix DNA-binding domain"/>
    <property type="match status" value="1"/>
</dbReference>
<dbReference type="Pfam" id="PF03466">
    <property type="entry name" value="LysR_substrate"/>
    <property type="match status" value="1"/>
</dbReference>
<evidence type="ECO:0000256" key="1">
    <source>
        <dbReference type="ARBA" id="ARBA00009437"/>
    </source>
</evidence>
<evidence type="ECO:0000259" key="5">
    <source>
        <dbReference type="PROSITE" id="PS50931"/>
    </source>
</evidence>
<organism evidence="6 7">
    <name type="scientific">Pseudonocardia adelaidensis</name>
    <dbReference type="NCBI Taxonomy" id="648754"/>
    <lineage>
        <taxon>Bacteria</taxon>
        <taxon>Bacillati</taxon>
        <taxon>Actinomycetota</taxon>
        <taxon>Actinomycetes</taxon>
        <taxon>Pseudonocardiales</taxon>
        <taxon>Pseudonocardiaceae</taxon>
        <taxon>Pseudonocardia</taxon>
    </lineage>
</organism>
<dbReference type="PANTHER" id="PTHR30346">
    <property type="entry name" value="TRANSCRIPTIONAL DUAL REGULATOR HCAR-RELATED"/>
    <property type="match status" value="1"/>
</dbReference>
<evidence type="ECO:0000256" key="4">
    <source>
        <dbReference type="ARBA" id="ARBA00023163"/>
    </source>
</evidence>
<accession>A0ABP9NTG0</accession>
<sequence length="294" mass="30774">MRAAAAVAEHLHFGRAAASLGIAQSQISQQVAALERDLGVRLFDRDSRNVAPTSAGAAFVADARAALERLDAAAERARAAGRGEHGTLAVGTVGSALSAPLPRLLRTFRERFPAVTVNFAELTTAQQVDRLRAGTLDVGFLRPPLPDPGARELELITVAVEELVAVLPPGHRLAGRSAVRLSALRDDPFVRNPRRLGAGLHEAVTARCRAAGFEPRVAQEAVDMDTVVGLVAAGYGVAVVPASVGGRGPHDVTFARLVPAGPPIELAMAVPDRPPSPVAERFVALARDLGPVRL</sequence>
<protein>
    <submittedName>
        <fullName evidence="6">LysR family transcriptional regulator</fullName>
    </submittedName>
</protein>
<comment type="similarity">
    <text evidence="1">Belongs to the LysR transcriptional regulatory family.</text>
</comment>
<dbReference type="PANTHER" id="PTHR30346:SF28">
    <property type="entry name" value="HTH-TYPE TRANSCRIPTIONAL REGULATOR CYNR"/>
    <property type="match status" value="1"/>
</dbReference>
<dbReference type="Proteomes" id="UP001500804">
    <property type="component" value="Unassembled WGS sequence"/>
</dbReference>
<dbReference type="InterPro" id="IPR000847">
    <property type="entry name" value="LysR_HTH_N"/>
</dbReference>
<evidence type="ECO:0000313" key="7">
    <source>
        <dbReference type="Proteomes" id="UP001500804"/>
    </source>
</evidence>
<dbReference type="Pfam" id="PF00126">
    <property type="entry name" value="HTH_1"/>
    <property type="match status" value="1"/>
</dbReference>
<proteinExistence type="inferred from homology"/>
<evidence type="ECO:0000313" key="6">
    <source>
        <dbReference type="EMBL" id="GAA5133349.1"/>
    </source>
</evidence>
<dbReference type="SUPFAM" id="SSF53850">
    <property type="entry name" value="Periplasmic binding protein-like II"/>
    <property type="match status" value="1"/>
</dbReference>
<dbReference type="Gene3D" id="3.40.190.10">
    <property type="entry name" value="Periplasmic binding protein-like II"/>
    <property type="match status" value="2"/>
</dbReference>
<dbReference type="InterPro" id="IPR036388">
    <property type="entry name" value="WH-like_DNA-bd_sf"/>
</dbReference>
<name>A0ABP9NTG0_9PSEU</name>
<keyword evidence="4" id="KW-0804">Transcription</keyword>
<dbReference type="SUPFAM" id="SSF46785">
    <property type="entry name" value="Winged helix' DNA-binding domain"/>
    <property type="match status" value="1"/>
</dbReference>
<evidence type="ECO:0000256" key="3">
    <source>
        <dbReference type="ARBA" id="ARBA00023125"/>
    </source>
</evidence>
<comment type="caution">
    <text evidence="6">The sequence shown here is derived from an EMBL/GenBank/DDBJ whole genome shotgun (WGS) entry which is preliminary data.</text>
</comment>
<gene>
    <name evidence="6" type="ORF">GCM10023320_59350</name>
</gene>
<reference evidence="7" key="1">
    <citation type="journal article" date="2019" name="Int. J. Syst. Evol. Microbiol.">
        <title>The Global Catalogue of Microorganisms (GCM) 10K type strain sequencing project: providing services to taxonomists for standard genome sequencing and annotation.</title>
        <authorList>
            <consortium name="The Broad Institute Genomics Platform"/>
            <consortium name="The Broad Institute Genome Sequencing Center for Infectious Disease"/>
            <person name="Wu L."/>
            <person name="Ma J."/>
        </authorList>
    </citation>
    <scope>NUCLEOTIDE SEQUENCE [LARGE SCALE GENOMIC DNA]</scope>
    <source>
        <strain evidence="7">JCM 18302</strain>
    </source>
</reference>
<dbReference type="PROSITE" id="PS50931">
    <property type="entry name" value="HTH_LYSR"/>
    <property type="match status" value="1"/>
</dbReference>
<feature type="domain" description="HTH lysR-type" evidence="5">
    <location>
        <begin position="1"/>
        <end position="53"/>
    </location>
</feature>
<dbReference type="EMBL" id="BAABJO010000027">
    <property type="protein sequence ID" value="GAA5133349.1"/>
    <property type="molecule type" value="Genomic_DNA"/>
</dbReference>
<dbReference type="PRINTS" id="PR00039">
    <property type="entry name" value="HTHLYSR"/>
</dbReference>
<dbReference type="InterPro" id="IPR005119">
    <property type="entry name" value="LysR_subst-bd"/>
</dbReference>
<dbReference type="InterPro" id="IPR036390">
    <property type="entry name" value="WH_DNA-bd_sf"/>
</dbReference>